<dbReference type="GO" id="GO:0004826">
    <property type="term" value="F:phenylalanine-tRNA ligase activity"/>
    <property type="evidence" value="ECO:0007669"/>
    <property type="project" value="InterPro"/>
</dbReference>
<sequence length="231" mass="24839">MFAVTPSIAPEIFAIAPGFRALSVVVQAAPLTAPAVADRLLATACQSVVAGDIPWAEAHLADWSEVFKKFGAKPKRTPCSAEALHKRVLRDGQLPSIDPLVDLYNAVSIRYAVPVGGENIAAYVGQPRLTIAEGSEQFDTVKDGQPALESPDAGEVVWRDDRGVTCRRWNWRQGVRTRLGAEATQMWFILESLPSMPLDALLAAGDELTRGLTLMMPGATVHSNLIGAELP</sequence>
<dbReference type="KEGG" id="sof:NCTC11214_02463"/>
<dbReference type="RefSeq" id="WP_004958454.1">
    <property type="nucleotide sequence ID" value="NZ_JAEKCK010000010.1"/>
</dbReference>
<organism evidence="2 3">
    <name type="scientific">Serratia odorifera</name>
    <dbReference type="NCBI Taxonomy" id="618"/>
    <lineage>
        <taxon>Bacteria</taxon>
        <taxon>Pseudomonadati</taxon>
        <taxon>Pseudomonadota</taxon>
        <taxon>Gammaproteobacteria</taxon>
        <taxon>Enterobacterales</taxon>
        <taxon>Yersiniaceae</taxon>
        <taxon>Serratia</taxon>
    </lineage>
</organism>
<proteinExistence type="predicted"/>
<dbReference type="Pfam" id="PF03483">
    <property type="entry name" value="B3_4"/>
    <property type="match status" value="1"/>
</dbReference>
<dbReference type="SMART" id="SM00873">
    <property type="entry name" value="B3_4"/>
    <property type="match status" value="1"/>
</dbReference>
<evidence type="ECO:0000259" key="1">
    <source>
        <dbReference type="SMART" id="SM00873"/>
    </source>
</evidence>
<dbReference type="AlphaFoldDB" id="A0A447KRI6"/>
<accession>A0A447KRI6</accession>
<evidence type="ECO:0000313" key="2">
    <source>
        <dbReference type="EMBL" id="VDZ57488.1"/>
    </source>
</evidence>
<dbReference type="PANTHER" id="PTHR39209:SF2">
    <property type="entry name" value="CYTOPLASMIC PROTEIN"/>
    <property type="match status" value="1"/>
</dbReference>
<dbReference type="PANTHER" id="PTHR39209">
    <property type="match status" value="1"/>
</dbReference>
<evidence type="ECO:0000313" key="3">
    <source>
        <dbReference type="Proteomes" id="UP000281391"/>
    </source>
</evidence>
<dbReference type="SUPFAM" id="SSF56037">
    <property type="entry name" value="PheT/TilS domain"/>
    <property type="match status" value="1"/>
</dbReference>
<gene>
    <name evidence="2" type="ORF">NCTC11214_02463</name>
</gene>
<dbReference type="GO" id="GO:0003723">
    <property type="term" value="F:RNA binding"/>
    <property type="evidence" value="ECO:0007669"/>
    <property type="project" value="InterPro"/>
</dbReference>
<name>A0A447KRI6_SEROD</name>
<dbReference type="InterPro" id="IPR020825">
    <property type="entry name" value="Phe-tRNA_synthase-like_B3/B4"/>
</dbReference>
<dbReference type="Proteomes" id="UP000281391">
    <property type="component" value="Chromosome"/>
</dbReference>
<feature type="domain" description="B3/B4 tRNA-binding" evidence="1">
    <location>
        <begin position="61"/>
        <end position="217"/>
    </location>
</feature>
<dbReference type="EMBL" id="LR134117">
    <property type="protein sequence ID" value="VDZ57488.1"/>
    <property type="molecule type" value="Genomic_DNA"/>
</dbReference>
<protein>
    <submittedName>
        <fullName evidence="2">B3/4 domain</fullName>
    </submittedName>
</protein>
<dbReference type="Gene3D" id="3.50.40.10">
    <property type="entry name" value="Phenylalanyl-trna Synthetase, Chain B, domain 3"/>
    <property type="match status" value="1"/>
</dbReference>
<reference evidence="2 3" key="1">
    <citation type="submission" date="2018-12" db="EMBL/GenBank/DDBJ databases">
        <authorList>
            <consortium name="Pathogen Informatics"/>
        </authorList>
    </citation>
    <scope>NUCLEOTIDE SEQUENCE [LARGE SCALE GENOMIC DNA]</scope>
    <source>
        <strain evidence="2 3">NCTC11214</strain>
    </source>
</reference>
<dbReference type="InterPro" id="IPR005146">
    <property type="entry name" value="B3/B4_tRNA-bd"/>
</dbReference>